<dbReference type="RefSeq" id="WP_317703433.1">
    <property type="nucleotide sequence ID" value="NZ_CP136921.1"/>
</dbReference>
<keyword evidence="1" id="KW-0645">Protease</keyword>
<dbReference type="PIRSF" id="PIRSF012702">
    <property type="entry name" value="UCP012702"/>
    <property type="match status" value="1"/>
</dbReference>
<proteinExistence type="inferred from homology"/>
<feature type="domain" description="Microcystin LR degradation protein MlrC N-terminal" evidence="3">
    <location>
        <begin position="2"/>
        <end position="292"/>
    </location>
</feature>
<evidence type="ECO:0000313" key="4">
    <source>
        <dbReference type="EMBL" id="WOO34105.1"/>
    </source>
</evidence>
<keyword evidence="1" id="KW-0482">Metalloprotease</keyword>
<sequence length="508" mass="54897">MKFVIALIRHETNTFSPIPTVLSDFRRGTGEGPAYGEAARLACEGTKNAATAYLDMAREMGAEVDFAVYASAVPSGVVTREAFEHLCDAVVRSASQGCDAVLLDLHGAMVVDGYPDAEGELLRRLRECTPAGLPIGVSLDFHANFSSELIRNATVIAGYCTYPHVDIYETGERVARSIRAKLEGRSDPVLLWRRLPMLTHMLRQTPASQPMKDIMDRAMQAEQSDEVCNASIFGGFPLSDIPCAGLSVVIVAERDRLQQGQKLLGDLCDLAWSRRADFVFESGSVPESIAHAKTLKDGPVLLIDHGDNCGAGGVTDVMDVLEEVLKQGLQDVVAGPFWDPATVATLFERGVGAEVTVDVGGKTDMPALELKGRPLRLSGVVERLTDGEYTVTGPMFTGVRQSLGRTAVLRVGSVRIFICERPQEPYDVGVFTHAGVDPAKAHYVLLKSRQHFRAGFGPFARHVVLVSGPGVCSSDYGLFPFKQLNRPMYPLDADATMADGESWIPAAA</sequence>
<keyword evidence="5" id="KW-1185">Reference proteome</keyword>
<gene>
    <name evidence="4" type="ORF">P4826_08630</name>
</gene>
<organism evidence="4 5">
    <name type="scientific">Diaphorobacter limosus</name>
    <dbReference type="NCBI Taxonomy" id="3036128"/>
    <lineage>
        <taxon>Bacteria</taxon>
        <taxon>Pseudomonadati</taxon>
        <taxon>Pseudomonadota</taxon>
        <taxon>Betaproteobacteria</taxon>
        <taxon>Burkholderiales</taxon>
        <taxon>Comamonadaceae</taxon>
        <taxon>Diaphorobacter</taxon>
    </lineage>
</organism>
<dbReference type="InterPro" id="IPR009197">
    <property type="entry name" value="MlrC"/>
</dbReference>
<protein>
    <recommendedName>
        <fullName evidence="1">Microcystinase C</fullName>
        <shortName evidence="1">MlrC</shortName>
    </recommendedName>
</protein>
<dbReference type="InterPro" id="IPR015995">
    <property type="entry name" value="MlrC_N"/>
</dbReference>
<dbReference type="Proteomes" id="UP001303211">
    <property type="component" value="Chromosome"/>
</dbReference>
<keyword evidence="1" id="KW-0378">Hydrolase</keyword>
<evidence type="ECO:0000313" key="5">
    <source>
        <dbReference type="Proteomes" id="UP001303211"/>
    </source>
</evidence>
<dbReference type="EMBL" id="CP136921">
    <property type="protein sequence ID" value="WOO34105.1"/>
    <property type="molecule type" value="Genomic_DNA"/>
</dbReference>
<dbReference type="Pfam" id="PF07364">
    <property type="entry name" value="DUF1485"/>
    <property type="match status" value="1"/>
</dbReference>
<comment type="similarity">
    <text evidence="1">Belongs to the peptidase M81 family.</text>
</comment>
<name>A0ABZ0J767_9BURK</name>
<evidence type="ECO:0000256" key="1">
    <source>
        <dbReference type="PIRNR" id="PIRNR012702"/>
    </source>
</evidence>
<dbReference type="InterPro" id="IPR010799">
    <property type="entry name" value="MlrC_C"/>
</dbReference>
<evidence type="ECO:0000259" key="3">
    <source>
        <dbReference type="Pfam" id="PF07364"/>
    </source>
</evidence>
<reference evidence="4 5" key="1">
    <citation type="submission" date="2023-03" db="EMBL/GenBank/DDBJ databases">
        <title>Diaphorobacter basophil sp. nov., isolated from a sewage-treatment plant.</title>
        <authorList>
            <person name="Yang K."/>
        </authorList>
    </citation>
    <scope>NUCLEOTIDE SEQUENCE [LARGE SCALE GENOMIC DNA]</scope>
    <source>
        <strain evidence="4 5">Y-1</strain>
    </source>
</reference>
<comment type="cofactor">
    <cofactor evidence="1">
        <name>Zn(2+)</name>
        <dbReference type="ChEBI" id="CHEBI:29105"/>
    </cofactor>
    <text evidence="1">Binds 1 zinc ion per subunit.</text>
</comment>
<comment type="function">
    <text evidence="1">Involved in peptidolytic degradation of cyclic heptapeptide hepatotoxin microcystin (MC).</text>
</comment>
<dbReference type="Pfam" id="PF07171">
    <property type="entry name" value="MlrC_C"/>
    <property type="match status" value="1"/>
</dbReference>
<feature type="domain" description="Microcystin LR degradation protein MlrC C-terminal" evidence="2">
    <location>
        <begin position="302"/>
        <end position="482"/>
    </location>
</feature>
<accession>A0ABZ0J767</accession>
<keyword evidence="1" id="KW-0479">Metal-binding</keyword>
<evidence type="ECO:0000259" key="2">
    <source>
        <dbReference type="Pfam" id="PF07171"/>
    </source>
</evidence>